<feature type="domain" description="AprE-like long alpha-helical hairpin" evidence="12">
    <location>
        <begin position="135"/>
        <end position="323"/>
    </location>
</feature>
<feature type="region of interest" description="Disordered" evidence="11">
    <location>
        <begin position="1"/>
        <end position="32"/>
    </location>
</feature>
<evidence type="ECO:0000256" key="1">
    <source>
        <dbReference type="ARBA" id="ARBA00004377"/>
    </source>
</evidence>
<evidence type="ECO:0000256" key="11">
    <source>
        <dbReference type="SAM" id="MobiDB-lite"/>
    </source>
</evidence>
<proteinExistence type="inferred from homology"/>
<dbReference type="InterPro" id="IPR058781">
    <property type="entry name" value="HH_AprE-like"/>
</dbReference>
<dbReference type="Gene3D" id="2.40.50.100">
    <property type="match status" value="1"/>
</dbReference>
<dbReference type="GO" id="GO:0015031">
    <property type="term" value="P:protein transport"/>
    <property type="evidence" value="ECO:0007669"/>
    <property type="project" value="InterPro"/>
</dbReference>
<comment type="caution">
    <text evidence="14">The sequence shown here is derived from an EMBL/GenBank/DDBJ whole genome shotgun (WGS) entry which is preliminary data.</text>
</comment>
<dbReference type="GO" id="GO:0005886">
    <property type="term" value="C:plasma membrane"/>
    <property type="evidence" value="ECO:0007669"/>
    <property type="project" value="UniProtKB-SubCell"/>
</dbReference>
<evidence type="ECO:0000313" key="15">
    <source>
        <dbReference type="Proteomes" id="UP000606044"/>
    </source>
</evidence>
<dbReference type="Gene3D" id="2.40.30.170">
    <property type="match status" value="1"/>
</dbReference>
<feature type="transmembrane region" description="Helical" evidence="9">
    <location>
        <begin position="60"/>
        <end position="79"/>
    </location>
</feature>
<dbReference type="InterPro" id="IPR010129">
    <property type="entry name" value="T1SS_HlyD"/>
</dbReference>
<dbReference type="AlphaFoldDB" id="A0A917FCL2"/>
<gene>
    <name evidence="14" type="ORF">GCM10007301_27620</name>
</gene>
<evidence type="ECO:0000256" key="2">
    <source>
        <dbReference type="ARBA" id="ARBA00009477"/>
    </source>
</evidence>
<evidence type="ECO:0000259" key="12">
    <source>
        <dbReference type="Pfam" id="PF25994"/>
    </source>
</evidence>
<dbReference type="Proteomes" id="UP000606044">
    <property type="component" value="Unassembled WGS sequence"/>
</dbReference>
<keyword evidence="6 9" id="KW-0812">Transmembrane</keyword>
<evidence type="ECO:0000256" key="5">
    <source>
        <dbReference type="ARBA" id="ARBA00022519"/>
    </source>
</evidence>
<feature type="domain" description="AprE-like beta-barrel" evidence="13">
    <location>
        <begin position="366"/>
        <end position="452"/>
    </location>
</feature>
<comment type="subcellular location">
    <subcellularLocation>
        <location evidence="1 9">Cell inner membrane</location>
        <topology evidence="1 9">Single-pass membrane protein</topology>
    </subcellularLocation>
</comment>
<dbReference type="InterPro" id="IPR058982">
    <property type="entry name" value="Beta-barrel_AprE"/>
</dbReference>
<keyword evidence="4 9" id="KW-1003">Cell membrane</keyword>
<evidence type="ECO:0000256" key="9">
    <source>
        <dbReference type="RuleBase" id="RU365093"/>
    </source>
</evidence>
<keyword evidence="8 9" id="KW-0472">Membrane</keyword>
<reference evidence="14" key="1">
    <citation type="journal article" date="2014" name="Int. J. Syst. Evol. Microbiol.">
        <title>Complete genome sequence of Corynebacterium casei LMG S-19264T (=DSM 44701T), isolated from a smear-ripened cheese.</title>
        <authorList>
            <consortium name="US DOE Joint Genome Institute (JGI-PGF)"/>
            <person name="Walter F."/>
            <person name="Albersmeier A."/>
            <person name="Kalinowski J."/>
            <person name="Ruckert C."/>
        </authorList>
    </citation>
    <scope>NUCLEOTIDE SEQUENCE</scope>
    <source>
        <strain evidence="14">CCM 7897</strain>
    </source>
</reference>
<evidence type="ECO:0000256" key="10">
    <source>
        <dbReference type="SAM" id="Coils"/>
    </source>
</evidence>
<evidence type="ECO:0000256" key="4">
    <source>
        <dbReference type="ARBA" id="ARBA00022475"/>
    </source>
</evidence>
<accession>A0A917FCL2</accession>
<evidence type="ECO:0000256" key="3">
    <source>
        <dbReference type="ARBA" id="ARBA00022448"/>
    </source>
</evidence>
<dbReference type="Pfam" id="PF25994">
    <property type="entry name" value="HH_AprE"/>
    <property type="match status" value="1"/>
</dbReference>
<keyword evidence="3 9" id="KW-0813">Transport</keyword>
<evidence type="ECO:0000256" key="6">
    <source>
        <dbReference type="ARBA" id="ARBA00022692"/>
    </source>
</evidence>
<dbReference type="PRINTS" id="PR01490">
    <property type="entry name" value="RTXTOXIND"/>
</dbReference>
<feature type="compositionally biased region" description="Basic and acidic residues" evidence="11">
    <location>
        <begin position="12"/>
        <end position="28"/>
    </location>
</feature>
<organism evidence="14 15">
    <name type="scientific">Azorhizobium oxalatiphilum</name>
    <dbReference type="NCBI Taxonomy" id="980631"/>
    <lineage>
        <taxon>Bacteria</taxon>
        <taxon>Pseudomonadati</taxon>
        <taxon>Pseudomonadota</taxon>
        <taxon>Alphaproteobacteria</taxon>
        <taxon>Hyphomicrobiales</taxon>
        <taxon>Xanthobacteraceae</taxon>
        <taxon>Azorhizobium</taxon>
    </lineage>
</organism>
<dbReference type="PANTHER" id="PTHR30386:SF17">
    <property type="entry name" value="ALKALINE PROTEASE SECRETION PROTEIN APRE"/>
    <property type="match status" value="1"/>
</dbReference>
<evidence type="ECO:0000256" key="8">
    <source>
        <dbReference type="ARBA" id="ARBA00023136"/>
    </source>
</evidence>
<protein>
    <recommendedName>
        <fullName evidence="9">Membrane fusion protein (MFP) family protein</fullName>
    </recommendedName>
</protein>
<dbReference type="NCBIfam" id="TIGR01843">
    <property type="entry name" value="type_I_hlyD"/>
    <property type="match status" value="1"/>
</dbReference>
<dbReference type="Pfam" id="PF26002">
    <property type="entry name" value="Beta-barrel_AprE"/>
    <property type="match status" value="1"/>
</dbReference>
<name>A0A917FCL2_9HYPH</name>
<keyword evidence="5 9" id="KW-0997">Cell inner membrane</keyword>
<sequence length="478" mass="52505">MTETGELIRPTSPEKREKLSRAAARRAEILPPENTSGGEAWYQVLEREQIDTAASLRKPVIAGTLAVVLGFGGFLGWAFSADLDSASVVTGTVVVDSKKKTVSHLEGGILKRLLVQEGDLVKEGQPVAQLDDTRARSDLEQFLGKRVGLMAKLARLRAEQSGAEKVDYPTLVLDPKNPIAVDVLAAEQRLFQRRRDAYLGKVTIQRKEIEQRVAEQQSLTALIDASQKQREFIGQRLAGMKELAQKGFVGKAQLLEQEARMSELVGQAGNYQAQTAKSEQAKASAEATLASIDLDWQSDVATQLQEAQLMLNEVESQITSAKDIMDRLTVRSPQDGAVVNIQMRTPGGAIPAGQAIMDVVPEKEPMVVEGKLGTREIASVRVGGKTQVRLTAYDHRVLAPLEGKLTYVAADQTIDPQTQNTYYVIRAEIDQAQLANHPKVALYPGMPAELLVLKKPRRAIDYLFEPVTESFNRAFREN</sequence>
<dbReference type="InterPro" id="IPR050739">
    <property type="entry name" value="MFP"/>
</dbReference>
<dbReference type="RefSeq" id="WP_188579424.1">
    <property type="nucleotide sequence ID" value="NZ_BMCT01000003.1"/>
</dbReference>
<keyword evidence="7 9" id="KW-1133">Transmembrane helix</keyword>
<dbReference type="EMBL" id="BMCT01000003">
    <property type="protein sequence ID" value="GGF66405.1"/>
    <property type="molecule type" value="Genomic_DNA"/>
</dbReference>
<reference evidence="14" key="2">
    <citation type="submission" date="2020-09" db="EMBL/GenBank/DDBJ databases">
        <authorList>
            <person name="Sun Q."/>
            <person name="Sedlacek I."/>
        </authorList>
    </citation>
    <scope>NUCLEOTIDE SEQUENCE</scope>
    <source>
        <strain evidence="14">CCM 7897</strain>
    </source>
</reference>
<evidence type="ECO:0000259" key="13">
    <source>
        <dbReference type="Pfam" id="PF26002"/>
    </source>
</evidence>
<evidence type="ECO:0000256" key="7">
    <source>
        <dbReference type="ARBA" id="ARBA00022989"/>
    </source>
</evidence>
<dbReference type="PANTHER" id="PTHR30386">
    <property type="entry name" value="MEMBRANE FUSION SUBUNIT OF EMRAB-TOLC MULTIDRUG EFFLUX PUMP"/>
    <property type="match status" value="1"/>
</dbReference>
<feature type="coiled-coil region" evidence="10">
    <location>
        <begin position="304"/>
        <end position="331"/>
    </location>
</feature>
<evidence type="ECO:0000313" key="14">
    <source>
        <dbReference type="EMBL" id="GGF66405.1"/>
    </source>
</evidence>
<keyword evidence="10" id="KW-0175">Coiled coil</keyword>
<keyword evidence="15" id="KW-1185">Reference proteome</keyword>
<comment type="similarity">
    <text evidence="2 9">Belongs to the membrane fusion protein (MFP) (TC 8.A.1) family.</text>
</comment>